<evidence type="ECO:0000313" key="11">
    <source>
        <dbReference type="Proteomes" id="UP000004259"/>
    </source>
</evidence>
<dbReference type="RefSeq" id="WP_002853372.1">
    <property type="nucleotide sequence ID" value="NZ_ADKM02000134.1"/>
</dbReference>
<dbReference type="STRING" id="246199.CUS_7037"/>
<dbReference type="InterPro" id="IPR050809">
    <property type="entry name" value="UgpAE/MalFG_permease"/>
</dbReference>
<dbReference type="PANTHER" id="PTHR43227:SF3">
    <property type="entry name" value="BINDING-PROTEIN-DEPENDENT TRANSPORT SYSTEMS INNER MEMBRANE COMPONENT"/>
    <property type="match status" value="1"/>
</dbReference>
<keyword evidence="4 7" id="KW-0812">Transmembrane</keyword>
<accession>E9SHT7</accession>
<dbReference type="GO" id="GO:0005886">
    <property type="term" value="C:plasma membrane"/>
    <property type="evidence" value="ECO:0007669"/>
    <property type="project" value="UniProtKB-SubCell"/>
</dbReference>
<feature type="compositionally biased region" description="Polar residues" evidence="8">
    <location>
        <begin position="351"/>
        <end position="360"/>
    </location>
</feature>
<dbReference type="eggNOG" id="COG1175">
    <property type="taxonomic scope" value="Bacteria"/>
</dbReference>
<evidence type="ECO:0000256" key="3">
    <source>
        <dbReference type="ARBA" id="ARBA00022475"/>
    </source>
</evidence>
<dbReference type="InterPro" id="IPR035906">
    <property type="entry name" value="MetI-like_sf"/>
</dbReference>
<dbReference type="Gene3D" id="1.10.3720.10">
    <property type="entry name" value="MetI-like"/>
    <property type="match status" value="1"/>
</dbReference>
<evidence type="ECO:0000256" key="1">
    <source>
        <dbReference type="ARBA" id="ARBA00004651"/>
    </source>
</evidence>
<keyword evidence="6 7" id="KW-0472">Membrane</keyword>
<dbReference type="CDD" id="cd06261">
    <property type="entry name" value="TM_PBP2"/>
    <property type="match status" value="1"/>
</dbReference>
<dbReference type="PROSITE" id="PS50928">
    <property type="entry name" value="ABC_TM1"/>
    <property type="match status" value="1"/>
</dbReference>
<evidence type="ECO:0000256" key="8">
    <source>
        <dbReference type="SAM" id="MobiDB-lite"/>
    </source>
</evidence>
<feature type="transmembrane region" description="Helical" evidence="7">
    <location>
        <begin position="185"/>
        <end position="204"/>
    </location>
</feature>
<evidence type="ECO:0000256" key="6">
    <source>
        <dbReference type="ARBA" id="ARBA00023136"/>
    </source>
</evidence>
<keyword evidence="5 7" id="KW-1133">Transmembrane helix</keyword>
<dbReference type="Proteomes" id="UP000004259">
    <property type="component" value="Unassembled WGS sequence"/>
</dbReference>
<protein>
    <submittedName>
        <fullName evidence="10">ABC transporter, permease protein</fullName>
    </submittedName>
</protein>
<dbReference type="Pfam" id="PF00528">
    <property type="entry name" value="BPD_transp_1"/>
    <property type="match status" value="1"/>
</dbReference>
<reference evidence="10 11" key="1">
    <citation type="submission" date="2011-02" db="EMBL/GenBank/DDBJ databases">
        <authorList>
            <person name="Nelson K.E."/>
            <person name="Sutton G."/>
            <person name="Torralba M."/>
            <person name="Durkin S."/>
            <person name="Harkins D."/>
            <person name="Montgomery R."/>
            <person name="Ziemer C."/>
            <person name="Klaassens E."/>
            <person name="Ocuiv P."/>
            <person name="Morrison M."/>
        </authorList>
    </citation>
    <scope>NUCLEOTIDE SEQUENCE [LARGE SCALE GENOMIC DNA]</scope>
    <source>
        <strain evidence="10 11">8</strain>
    </source>
</reference>
<feature type="domain" description="ABC transmembrane type-1" evidence="9">
    <location>
        <begin position="96"/>
        <end position="298"/>
    </location>
</feature>
<keyword evidence="11" id="KW-1185">Reference proteome</keyword>
<feature type="transmembrane region" description="Helical" evidence="7">
    <location>
        <begin position="241"/>
        <end position="264"/>
    </location>
</feature>
<evidence type="ECO:0000256" key="5">
    <source>
        <dbReference type="ARBA" id="ARBA00022989"/>
    </source>
</evidence>
<organism evidence="10 11">
    <name type="scientific">Ruminococcus albus 8</name>
    <dbReference type="NCBI Taxonomy" id="246199"/>
    <lineage>
        <taxon>Bacteria</taxon>
        <taxon>Bacillati</taxon>
        <taxon>Bacillota</taxon>
        <taxon>Clostridia</taxon>
        <taxon>Eubacteriales</taxon>
        <taxon>Oscillospiraceae</taxon>
        <taxon>Ruminococcus</taxon>
    </lineage>
</organism>
<dbReference type="PANTHER" id="PTHR43227">
    <property type="entry name" value="BLL4140 PROTEIN"/>
    <property type="match status" value="1"/>
</dbReference>
<comment type="similarity">
    <text evidence="7">Belongs to the binding-protein-dependent transport system permease family.</text>
</comment>
<dbReference type="InterPro" id="IPR000515">
    <property type="entry name" value="MetI-like"/>
</dbReference>
<dbReference type="EMBL" id="ADKM02000134">
    <property type="protein sequence ID" value="EGC01203.1"/>
    <property type="molecule type" value="Genomic_DNA"/>
</dbReference>
<feature type="transmembrane region" description="Helical" evidence="7">
    <location>
        <begin position="130"/>
        <end position="147"/>
    </location>
</feature>
<comment type="subcellular location">
    <subcellularLocation>
        <location evidence="1 7">Cell membrane</location>
        <topology evidence="1 7">Multi-pass membrane protein</topology>
    </subcellularLocation>
</comment>
<evidence type="ECO:0000259" key="9">
    <source>
        <dbReference type="PROSITE" id="PS50928"/>
    </source>
</evidence>
<keyword evidence="3" id="KW-1003">Cell membrane</keyword>
<evidence type="ECO:0000313" key="10">
    <source>
        <dbReference type="EMBL" id="EGC01203.1"/>
    </source>
</evidence>
<dbReference type="GO" id="GO:0055085">
    <property type="term" value="P:transmembrane transport"/>
    <property type="evidence" value="ECO:0007669"/>
    <property type="project" value="InterPro"/>
</dbReference>
<dbReference type="AlphaFoldDB" id="E9SHT7"/>
<comment type="caution">
    <text evidence="10">The sequence shown here is derived from an EMBL/GenBank/DDBJ whole genome shotgun (WGS) entry which is preliminary data.</text>
</comment>
<feature type="transmembrane region" description="Helical" evidence="7">
    <location>
        <begin position="99"/>
        <end position="118"/>
    </location>
</feature>
<proteinExistence type="inferred from homology"/>
<sequence>MAETTKLTRKEKKALKERMKHLRSGKLEKRYARMGYLFMIPWFIGAGVFLAYPLISSFWYALNNIRITPLGRVFTFVGQGNFTQILIQDPDFLVQLVDYLTSTILSTPIIVVFALLIAMMLNMRIKGKGFFRLIFFLPVIIVSGPILKMLTAEGAGSISAIDVQSLTAAIGSVLPSMLAKPISDVFSNMITTLWYSGVQILIFLSGLQKIDKSMYEAAKIDGGSGWECFWKITLPNLKSMILLNTIYTIVFISSNSQNPIIVLIQNSMFSGTKEKGYGYASAMAWLYSVVVLLLVGLFALLLTTRKDQYEKQVKRNKKLKKKEARNLKRIERRNSRNAKRIEKQRAKGKITTHTTSRSDY</sequence>
<evidence type="ECO:0000256" key="4">
    <source>
        <dbReference type="ARBA" id="ARBA00022692"/>
    </source>
</evidence>
<feature type="region of interest" description="Disordered" evidence="8">
    <location>
        <begin position="321"/>
        <end position="360"/>
    </location>
</feature>
<evidence type="ECO:0000256" key="7">
    <source>
        <dbReference type="RuleBase" id="RU363032"/>
    </source>
</evidence>
<feature type="compositionally biased region" description="Basic and acidic residues" evidence="8">
    <location>
        <begin position="324"/>
        <end position="345"/>
    </location>
</feature>
<keyword evidence="2 7" id="KW-0813">Transport</keyword>
<evidence type="ECO:0000256" key="2">
    <source>
        <dbReference type="ARBA" id="ARBA00022448"/>
    </source>
</evidence>
<gene>
    <name evidence="10" type="ORF">CUS_7037</name>
</gene>
<dbReference type="SUPFAM" id="SSF161098">
    <property type="entry name" value="MetI-like"/>
    <property type="match status" value="1"/>
</dbReference>
<feature type="transmembrane region" description="Helical" evidence="7">
    <location>
        <begin position="284"/>
        <end position="302"/>
    </location>
</feature>
<name>E9SHT7_RUMAL</name>
<feature type="transmembrane region" description="Helical" evidence="7">
    <location>
        <begin position="36"/>
        <end position="62"/>
    </location>
</feature>